<sequence length="410" mass="45472">MLAIQAPTALSSKPAPPTKTTYLPPDHNVRKEPLLPAQELQSFRQNSATAAIHREQTNLRPTNTSPLRRPSSEDDVIAPIYPRHVQRPEQLTVIPPHTQLAPRQKEYCDFWMRTGECNYADFTKSREGKGCIYKHEMPSDRNKLRELGFPHGVPKWYKEKTAIAAAGGLNWSRRGMAQDSYDRKLSDEPVASQAFNPSNFIKTRNECGGESTSKPTTLEVKQAPVEVEDLISFEETCTPVATPEPCPQEFASFCSSVTSCDTDVLSFPPSKLLLQTMASTLREEAKQAPDRALEDKGEAQPTNNSSAASENEIQAKPSTHSKRKFRQRKIAERLATPGPQNGLAQSKHAPGSKTKKVDNPCKGGKRRGNGMDPQSEITQHQHAFREKEKLKGHLASSDIQQNISVKVGSV</sequence>
<feature type="region of interest" description="Disordered" evidence="1">
    <location>
        <begin position="46"/>
        <end position="73"/>
    </location>
</feature>
<feature type="compositionally biased region" description="Polar residues" evidence="1">
    <location>
        <begin position="300"/>
        <end position="318"/>
    </location>
</feature>
<dbReference type="Proteomes" id="UP000651452">
    <property type="component" value="Unassembled WGS sequence"/>
</dbReference>
<dbReference type="EMBL" id="RZGK01000003">
    <property type="protein sequence ID" value="KAF9700150.1"/>
    <property type="molecule type" value="Genomic_DNA"/>
</dbReference>
<dbReference type="AlphaFoldDB" id="A0A8H7MM27"/>
<accession>A0A8H7MM27</accession>
<keyword evidence="3" id="KW-1185">Reference proteome</keyword>
<feature type="compositionally biased region" description="Basic residues" evidence="1">
    <location>
        <begin position="319"/>
        <end position="328"/>
    </location>
</feature>
<organism evidence="2 3">
    <name type="scientific">Ascochyta lentis</name>
    <dbReference type="NCBI Taxonomy" id="205686"/>
    <lineage>
        <taxon>Eukaryota</taxon>
        <taxon>Fungi</taxon>
        <taxon>Dikarya</taxon>
        <taxon>Ascomycota</taxon>
        <taxon>Pezizomycotina</taxon>
        <taxon>Dothideomycetes</taxon>
        <taxon>Pleosporomycetidae</taxon>
        <taxon>Pleosporales</taxon>
        <taxon>Pleosporineae</taxon>
        <taxon>Didymellaceae</taxon>
        <taxon>Ascochyta</taxon>
    </lineage>
</organism>
<name>A0A8H7MM27_9PLEO</name>
<evidence type="ECO:0000313" key="2">
    <source>
        <dbReference type="EMBL" id="KAF9700150.1"/>
    </source>
</evidence>
<proteinExistence type="predicted"/>
<evidence type="ECO:0000313" key="3">
    <source>
        <dbReference type="Proteomes" id="UP000651452"/>
    </source>
</evidence>
<protein>
    <recommendedName>
        <fullName evidence="4">C3H1-type domain-containing protein</fullName>
    </recommendedName>
</protein>
<feature type="region of interest" description="Disordered" evidence="1">
    <location>
        <begin position="282"/>
        <end position="383"/>
    </location>
</feature>
<feature type="region of interest" description="Disordered" evidence="1">
    <location>
        <begin position="1"/>
        <end position="32"/>
    </location>
</feature>
<gene>
    <name evidence="2" type="ORF">EKO04_001436</name>
</gene>
<comment type="caution">
    <text evidence="2">The sequence shown here is derived from an EMBL/GenBank/DDBJ whole genome shotgun (WGS) entry which is preliminary data.</text>
</comment>
<evidence type="ECO:0008006" key="4">
    <source>
        <dbReference type="Google" id="ProtNLM"/>
    </source>
</evidence>
<reference evidence="2" key="2">
    <citation type="submission" date="2020-09" db="EMBL/GenBank/DDBJ databases">
        <title>Reference genome assembly for Australian Ascochyta lentis isolate Al4.</title>
        <authorList>
            <person name="Lee R.C."/>
            <person name="Farfan-Caceres L.M."/>
            <person name="Debler J.W."/>
            <person name="Williams A.H."/>
            <person name="Henares B.M."/>
        </authorList>
    </citation>
    <scope>NUCLEOTIDE SEQUENCE</scope>
    <source>
        <strain evidence="2">Al4</strain>
    </source>
</reference>
<dbReference type="OrthoDB" id="5355510at2759"/>
<evidence type="ECO:0000256" key="1">
    <source>
        <dbReference type="SAM" id="MobiDB-lite"/>
    </source>
</evidence>
<reference evidence="2" key="1">
    <citation type="submission" date="2018-12" db="EMBL/GenBank/DDBJ databases">
        <authorList>
            <person name="Syme R.A."/>
            <person name="Farfan-Caceres L."/>
            <person name="Lichtenzveig J."/>
        </authorList>
    </citation>
    <scope>NUCLEOTIDE SEQUENCE</scope>
    <source>
        <strain evidence="2">Al4</strain>
    </source>
</reference>
<feature type="compositionally biased region" description="Basic and acidic residues" evidence="1">
    <location>
        <begin position="282"/>
        <end position="298"/>
    </location>
</feature>